<organism evidence="21 22">
    <name type="scientific">Candidatus Desulfaltia bathyphila</name>
    <dbReference type="NCBI Taxonomy" id="2841697"/>
    <lineage>
        <taxon>Bacteria</taxon>
        <taxon>Pseudomonadati</taxon>
        <taxon>Thermodesulfobacteriota</taxon>
        <taxon>Desulfobacteria</taxon>
        <taxon>Desulfobacterales</taxon>
        <taxon>Desulfobacterales incertae sedis</taxon>
        <taxon>Candidatus Desulfaltia</taxon>
    </lineage>
</organism>
<keyword evidence="10 19" id="KW-0274">FAD</keyword>
<dbReference type="Proteomes" id="UP000603545">
    <property type="component" value="Unassembled WGS sequence"/>
</dbReference>
<evidence type="ECO:0000256" key="5">
    <source>
        <dbReference type="ARBA" id="ARBA00012518"/>
    </source>
</evidence>
<reference evidence="21 22" key="1">
    <citation type="submission" date="2020-08" db="EMBL/GenBank/DDBJ databases">
        <title>Bridging the membrane lipid divide: bacteria of the FCB group superphylum have the potential to synthesize archaeal ether lipids.</title>
        <authorList>
            <person name="Villanueva L."/>
            <person name="Von Meijenfeldt F.A.B."/>
            <person name="Westbye A.B."/>
            <person name="Yadav S."/>
            <person name="Hopmans E.C."/>
            <person name="Dutilh B.E."/>
            <person name="Sinninghe Damste J.S."/>
        </authorList>
    </citation>
    <scope>NUCLEOTIDE SEQUENCE [LARGE SCALE GENOMIC DNA]</scope>
    <source>
        <strain evidence="21">NIOZ-UU82</strain>
    </source>
</reference>
<evidence type="ECO:0000256" key="12">
    <source>
        <dbReference type="ARBA" id="ARBA00022960"/>
    </source>
</evidence>
<protein>
    <recommendedName>
        <fullName evidence="6 19">UDP-N-acetylenolpyruvoylglucosamine reductase</fullName>
        <ecNumber evidence="5 19">1.3.1.98</ecNumber>
    </recommendedName>
    <alternativeName>
        <fullName evidence="17 19">UDP-N-acetylmuramate dehydrogenase</fullName>
    </alternativeName>
</protein>
<keyword evidence="11 19" id="KW-0521">NADP</keyword>
<dbReference type="PANTHER" id="PTHR21071">
    <property type="entry name" value="UDP-N-ACETYLENOLPYRUVOYLGLUCOSAMINE REDUCTASE"/>
    <property type="match status" value="1"/>
</dbReference>
<name>A0A8J6N4D9_9BACT</name>
<keyword evidence="7 19" id="KW-0963">Cytoplasm</keyword>
<dbReference type="PANTHER" id="PTHR21071:SF4">
    <property type="entry name" value="UDP-N-ACETYLENOLPYRUVOYLGLUCOSAMINE REDUCTASE"/>
    <property type="match status" value="1"/>
</dbReference>
<evidence type="ECO:0000256" key="2">
    <source>
        <dbReference type="ARBA" id="ARBA00003921"/>
    </source>
</evidence>
<evidence type="ECO:0000256" key="13">
    <source>
        <dbReference type="ARBA" id="ARBA00022984"/>
    </source>
</evidence>
<evidence type="ECO:0000256" key="7">
    <source>
        <dbReference type="ARBA" id="ARBA00022490"/>
    </source>
</evidence>
<evidence type="ECO:0000256" key="3">
    <source>
        <dbReference type="ARBA" id="ARBA00004496"/>
    </source>
</evidence>
<feature type="active site" evidence="19">
    <location>
        <position position="309"/>
    </location>
</feature>
<evidence type="ECO:0000256" key="17">
    <source>
        <dbReference type="ARBA" id="ARBA00031026"/>
    </source>
</evidence>
<keyword evidence="13 19" id="KW-0573">Peptidoglycan synthesis</keyword>
<keyword evidence="12 19" id="KW-0133">Cell shape</keyword>
<dbReference type="GO" id="GO:0071949">
    <property type="term" value="F:FAD binding"/>
    <property type="evidence" value="ECO:0007669"/>
    <property type="project" value="InterPro"/>
</dbReference>
<dbReference type="InterPro" id="IPR011601">
    <property type="entry name" value="MurB_C"/>
</dbReference>
<evidence type="ECO:0000313" key="22">
    <source>
        <dbReference type="Proteomes" id="UP000603545"/>
    </source>
</evidence>
<keyword evidence="15 19" id="KW-0131">Cell cycle</keyword>
<dbReference type="InterPro" id="IPR003170">
    <property type="entry name" value="MurB"/>
</dbReference>
<dbReference type="GO" id="GO:0008762">
    <property type="term" value="F:UDP-N-acetylmuramate dehydrogenase activity"/>
    <property type="evidence" value="ECO:0007669"/>
    <property type="project" value="UniProtKB-UniRule"/>
</dbReference>
<evidence type="ECO:0000256" key="4">
    <source>
        <dbReference type="ARBA" id="ARBA00004752"/>
    </source>
</evidence>
<dbReference type="UniPathway" id="UPA00219"/>
<comment type="cofactor">
    <cofactor evidence="1 19">
        <name>FAD</name>
        <dbReference type="ChEBI" id="CHEBI:57692"/>
    </cofactor>
</comment>
<feature type="active site" evidence="19">
    <location>
        <position position="181"/>
    </location>
</feature>
<accession>A0A8J6N4D9</accession>
<proteinExistence type="inferred from homology"/>
<evidence type="ECO:0000256" key="19">
    <source>
        <dbReference type="HAMAP-Rule" id="MF_00037"/>
    </source>
</evidence>
<dbReference type="GO" id="GO:0051301">
    <property type="term" value="P:cell division"/>
    <property type="evidence" value="ECO:0007669"/>
    <property type="project" value="UniProtKB-KW"/>
</dbReference>
<dbReference type="SUPFAM" id="SSF56176">
    <property type="entry name" value="FAD-binding/transporter-associated domain-like"/>
    <property type="match status" value="1"/>
</dbReference>
<dbReference type="InterPro" id="IPR036318">
    <property type="entry name" value="FAD-bd_PCMH-like_sf"/>
</dbReference>
<comment type="catalytic activity">
    <reaction evidence="18 19">
        <text>UDP-N-acetyl-alpha-D-muramate + NADP(+) = UDP-N-acetyl-3-O-(1-carboxyvinyl)-alpha-D-glucosamine + NADPH + H(+)</text>
        <dbReference type="Rhea" id="RHEA:12248"/>
        <dbReference type="ChEBI" id="CHEBI:15378"/>
        <dbReference type="ChEBI" id="CHEBI:57783"/>
        <dbReference type="ChEBI" id="CHEBI:58349"/>
        <dbReference type="ChEBI" id="CHEBI:68483"/>
        <dbReference type="ChEBI" id="CHEBI:70757"/>
        <dbReference type="EC" id="1.3.1.98"/>
    </reaction>
</comment>
<keyword evidence="16 19" id="KW-0961">Cell wall biogenesis/degradation</keyword>
<evidence type="ECO:0000256" key="10">
    <source>
        <dbReference type="ARBA" id="ARBA00022827"/>
    </source>
</evidence>
<evidence type="ECO:0000256" key="18">
    <source>
        <dbReference type="ARBA" id="ARBA00048914"/>
    </source>
</evidence>
<dbReference type="Pfam" id="PF01565">
    <property type="entry name" value="FAD_binding_4"/>
    <property type="match status" value="1"/>
</dbReference>
<comment type="pathway">
    <text evidence="4 19">Cell wall biogenesis; peptidoglycan biosynthesis.</text>
</comment>
<keyword evidence="14 19" id="KW-0560">Oxidoreductase</keyword>
<dbReference type="EC" id="1.3.1.98" evidence="5 19"/>
<comment type="similarity">
    <text evidence="19">Belongs to the MurB family.</text>
</comment>
<evidence type="ECO:0000256" key="14">
    <source>
        <dbReference type="ARBA" id="ARBA00023002"/>
    </source>
</evidence>
<feature type="domain" description="FAD-binding PCMH-type" evidence="20">
    <location>
        <begin position="32"/>
        <end position="209"/>
    </location>
</feature>
<dbReference type="SUPFAM" id="SSF56194">
    <property type="entry name" value="Uridine diphospho-N-Acetylenolpyruvylglucosamine reductase, MurB, C-terminal domain"/>
    <property type="match status" value="1"/>
</dbReference>
<evidence type="ECO:0000256" key="6">
    <source>
        <dbReference type="ARBA" id="ARBA00015188"/>
    </source>
</evidence>
<dbReference type="AlphaFoldDB" id="A0A8J6N4D9"/>
<evidence type="ECO:0000313" key="21">
    <source>
        <dbReference type="EMBL" id="MBC8198656.1"/>
    </source>
</evidence>
<keyword evidence="8 19" id="KW-0132">Cell division</keyword>
<dbReference type="Pfam" id="PF02873">
    <property type="entry name" value="MurB_C"/>
    <property type="match status" value="1"/>
</dbReference>
<dbReference type="Gene3D" id="3.90.78.10">
    <property type="entry name" value="UDP-N-acetylenolpyruvoylglucosamine reductase, C-terminal domain"/>
    <property type="match status" value="1"/>
</dbReference>
<dbReference type="InterPro" id="IPR006094">
    <property type="entry name" value="Oxid_FAD_bind_N"/>
</dbReference>
<dbReference type="GO" id="GO:0071555">
    <property type="term" value="P:cell wall organization"/>
    <property type="evidence" value="ECO:0007669"/>
    <property type="project" value="UniProtKB-KW"/>
</dbReference>
<comment type="function">
    <text evidence="2 19">Cell wall formation.</text>
</comment>
<evidence type="ECO:0000256" key="9">
    <source>
        <dbReference type="ARBA" id="ARBA00022630"/>
    </source>
</evidence>
<dbReference type="InterPro" id="IPR016166">
    <property type="entry name" value="FAD-bd_PCMH"/>
</dbReference>
<dbReference type="GO" id="GO:0005829">
    <property type="term" value="C:cytosol"/>
    <property type="evidence" value="ECO:0007669"/>
    <property type="project" value="TreeGrafter"/>
</dbReference>
<feature type="active site" description="Proton donor" evidence="19">
    <location>
        <position position="238"/>
    </location>
</feature>
<evidence type="ECO:0000256" key="15">
    <source>
        <dbReference type="ARBA" id="ARBA00023306"/>
    </source>
</evidence>
<dbReference type="InterPro" id="IPR016167">
    <property type="entry name" value="FAD-bd_PCMH_sub1"/>
</dbReference>
<keyword evidence="9 19" id="KW-0285">Flavoprotein</keyword>
<evidence type="ECO:0000256" key="1">
    <source>
        <dbReference type="ARBA" id="ARBA00001974"/>
    </source>
</evidence>
<evidence type="ECO:0000259" key="20">
    <source>
        <dbReference type="PROSITE" id="PS51387"/>
    </source>
</evidence>
<dbReference type="EMBL" id="JACNLL010000017">
    <property type="protein sequence ID" value="MBC8198656.1"/>
    <property type="molecule type" value="Genomic_DNA"/>
</dbReference>
<dbReference type="InterPro" id="IPR016169">
    <property type="entry name" value="FAD-bd_PCMH_sub2"/>
</dbReference>
<dbReference type="GO" id="GO:0008360">
    <property type="term" value="P:regulation of cell shape"/>
    <property type="evidence" value="ECO:0007669"/>
    <property type="project" value="UniProtKB-KW"/>
</dbReference>
<dbReference type="InterPro" id="IPR036635">
    <property type="entry name" value="MurB_C_sf"/>
</dbReference>
<dbReference type="GO" id="GO:0009252">
    <property type="term" value="P:peptidoglycan biosynthetic process"/>
    <property type="evidence" value="ECO:0007669"/>
    <property type="project" value="UniProtKB-UniRule"/>
</dbReference>
<evidence type="ECO:0000256" key="8">
    <source>
        <dbReference type="ARBA" id="ARBA00022618"/>
    </source>
</evidence>
<sequence length="315" mass="34223">MLNPDSKKWLTKLFGKNVKFNEPMFRHTSLRVGGPAWAFVTPESFEKLSELIRWSKEKGIYCMVIGGGTNLLVKDGGINGIVVVLKKCFDGIARTGGGKNSVIVTAMAGTRLQTLCSFALNSGLEGMNFALGIPGTVGGAIIMNAGTAYGSIAEAIDSIKVLLPTGQTRIILRQNLQFDYRKLSWDRKITDIDNWQPIILNGCFSLRPSDPQRLKKQAVEILKARKKRQPSGFPSAGCFFKNPAFGKTAGELIDLAGLKGKSIKGAKISSKHANFILNKGNASAADMLALMELVQEKVSKIFNIELESEITIVGE</sequence>
<dbReference type="NCBIfam" id="NF010480">
    <property type="entry name" value="PRK13905.1"/>
    <property type="match status" value="1"/>
</dbReference>
<dbReference type="Gene3D" id="3.30.465.10">
    <property type="match status" value="1"/>
</dbReference>
<dbReference type="HAMAP" id="MF_00037">
    <property type="entry name" value="MurB"/>
    <property type="match status" value="1"/>
</dbReference>
<evidence type="ECO:0000256" key="11">
    <source>
        <dbReference type="ARBA" id="ARBA00022857"/>
    </source>
</evidence>
<evidence type="ECO:0000256" key="16">
    <source>
        <dbReference type="ARBA" id="ARBA00023316"/>
    </source>
</evidence>
<dbReference type="Gene3D" id="3.30.43.10">
    <property type="entry name" value="Uridine Diphospho-n-acetylenolpyruvylglucosamine Reductase, domain 2"/>
    <property type="match status" value="1"/>
</dbReference>
<comment type="subcellular location">
    <subcellularLocation>
        <location evidence="3 19">Cytoplasm</location>
    </subcellularLocation>
</comment>
<dbReference type="PROSITE" id="PS51387">
    <property type="entry name" value="FAD_PCMH"/>
    <property type="match status" value="1"/>
</dbReference>
<gene>
    <name evidence="19 21" type="primary">murB</name>
    <name evidence="21" type="ORF">H8E80_01220</name>
</gene>
<comment type="caution">
    <text evidence="21">The sequence shown here is derived from an EMBL/GenBank/DDBJ whole genome shotgun (WGS) entry which is preliminary data.</text>
</comment>
<dbReference type="NCBIfam" id="TIGR00179">
    <property type="entry name" value="murB"/>
    <property type="match status" value="1"/>
</dbReference>